<evidence type="ECO:0000256" key="3">
    <source>
        <dbReference type="ARBA" id="ARBA00022452"/>
    </source>
</evidence>
<dbReference type="OrthoDB" id="9768147at2"/>
<feature type="domain" description="TonB-dependent transporter Oar-like beta-barrel" evidence="11">
    <location>
        <begin position="320"/>
        <end position="566"/>
    </location>
</feature>
<evidence type="ECO:0008006" key="16">
    <source>
        <dbReference type="Google" id="ProtNLM"/>
    </source>
</evidence>
<feature type="domain" description="TonB-dependent transporter Oar-like beta-barrel" evidence="11">
    <location>
        <begin position="571"/>
        <end position="999"/>
    </location>
</feature>
<evidence type="ECO:0000256" key="6">
    <source>
        <dbReference type="ARBA" id="ARBA00023077"/>
    </source>
</evidence>
<sequence length="1006" mass="111304">MKKFLGIACMLCFTVLYAQEDVVVSVIDFNTNRPLTNITVSLVNTNMAYEVHKTTNTSGTVFFNSIPVVNGYQVVFDGNDMYAPQVSEGLDVRSNQELSVQLFLVPAASVTENLDEIVISSVSGARINTKSAEVSFELKEAELKALPVEGRDITRALFRLPNVSQATGFFPESPNVSINGGNGLYTSYLIDGLDNNERFLGGQKFAIPVGFTKDITVLTNNYSAEFGLSNNGVINVTTKSGGNTIEGEVFFVTRPGAVIDASSAFAQRDLSGNQVQDGFQRYQQGFAIGGPIVKDKTFFFVNAEYTRDLKDNLLNSEQLNVNETVRGNNNFTYLSAKIDQNWSKRFRSSLRANIGLVTIERQGGGLEGGVLFPSAGNFQDRNSLNLAFKNDFIGDTYSLQSNVQYSRFRWDYSRPIDSDSPRVTLLDPASSAIAIIGRPGFDFDELENTFQFQQKGKFYMGPHTLKAGLGLISGKHRLTGGGNPNGNYTVRLTQDQLNDLSNANLGSNISITDIPSDATVTSYDVELRPQSFGATQNIYSLYLEDEWSATDKLKIIYGLRYDYDNLSKGGNTKGDVNNIAPRFNFNYKLGDHASIRGGYGVFYDKINYALYSDALQQNTDGADYKLQIQEFIDLGILPSDTNIDRVTFQGNLSASFVEDDNITYLNGPSGESLQDQRESVFSNERRILNPNGYKNPYTHQFSLGYQLQINQSSLFYVDLVHNEGRDLFRLRNLNAAAEFPIAEDFTQNDVRTAAEADLSRPIPIDNSGATINGHRVTGIARSVIITESEGRSRYTALSFNYQQDRGDGIFGYRLNYTLSSSKNDTEGINFRAMDANNYDQEFGPSINDRTHLINAIGNLYPAKGLAITLAGLLQSGQPINRIPNTSIVSSEFEQFLTRDLNGDGTGFGENYSGNSDRSPGESRNSDRLPWSYTFDFAIQYQFKLTEGHHIELRADVFNVFNTVNLSGFSNNATQSNQIQEGPAGSGIVARNAAPPRQFQFGARYLF</sequence>
<keyword evidence="3" id="KW-1134">Transmembrane beta strand</keyword>
<accession>A0A9X1CDV8</accession>
<feature type="domain" description="TonB-dependent transporter Oar-like beta-barrel" evidence="11">
    <location>
        <begin position="237"/>
        <end position="310"/>
    </location>
</feature>
<evidence type="ECO:0000256" key="8">
    <source>
        <dbReference type="ARBA" id="ARBA00023237"/>
    </source>
</evidence>
<keyword evidence="4" id="KW-0812">Transmembrane</keyword>
<feature type="signal peptide" evidence="9">
    <location>
        <begin position="1"/>
        <end position="18"/>
    </location>
</feature>
<dbReference type="PROSITE" id="PS01156">
    <property type="entry name" value="TONB_DEPENDENT_REC_2"/>
    <property type="match status" value="1"/>
</dbReference>
<feature type="chain" id="PRO_5040851159" description="TonB-dependent receptor" evidence="9">
    <location>
        <begin position="19"/>
        <end position="1006"/>
    </location>
</feature>
<evidence type="ECO:0000259" key="10">
    <source>
        <dbReference type="Pfam" id="PF07715"/>
    </source>
</evidence>
<gene>
    <name evidence="12" type="ORF">J2Z56_003577</name>
    <name evidence="13" type="ORF">J2Z57_003622</name>
</gene>
<dbReference type="Gene3D" id="2.60.40.10">
    <property type="entry name" value="Immunoglobulins"/>
    <property type="match status" value="1"/>
</dbReference>
<proteinExistence type="predicted"/>
<dbReference type="InterPro" id="IPR037066">
    <property type="entry name" value="Plug_dom_sf"/>
</dbReference>
<dbReference type="InterPro" id="IPR036942">
    <property type="entry name" value="Beta-barrel_TonB_sf"/>
</dbReference>
<evidence type="ECO:0000313" key="15">
    <source>
        <dbReference type="Proteomes" id="UP001231587"/>
    </source>
</evidence>
<keyword evidence="15" id="KW-1185">Reference proteome</keyword>
<evidence type="ECO:0000313" key="14">
    <source>
        <dbReference type="Proteomes" id="UP001138672"/>
    </source>
</evidence>
<organism evidence="12 14">
    <name type="scientific">Formosa algae</name>
    <dbReference type="NCBI Taxonomy" id="225843"/>
    <lineage>
        <taxon>Bacteria</taxon>
        <taxon>Pseudomonadati</taxon>
        <taxon>Bacteroidota</taxon>
        <taxon>Flavobacteriia</taxon>
        <taxon>Flavobacteriales</taxon>
        <taxon>Flavobacteriaceae</taxon>
        <taxon>Formosa</taxon>
    </lineage>
</organism>
<dbReference type="RefSeq" id="WP_083495643.1">
    <property type="nucleotide sequence ID" value="NZ_JAGGJQ010000013.1"/>
</dbReference>
<keyword evidence="6" id="KW-0798">TonB box</keyword>
<evidence type="ECO:0000256" key="7">
    <source>
        <dbReference type="ARBA" id="ARBA00023136"/>
    </source>
</evidence>
<dbReference type="Proteomes" id="UP001138672">
    <property type="component" value="Unassembled WGS sequence"/>
</dbReference>
<dbReference type="InterPro" id="IPR039426">
    <property type="entry name" value="TonB-dep_rcpt-like"/>
</dbReference>
<reference evidence="12" key="1">
    <citation type="submission" date="2021-03" db="EMBL/GenBank/DDBJ databases">
        <title>Genomic Encyclopedia of Type Strains, Phase IV (KMG-IV): sequencing the most valuable type-strain genomes for metagenomic binning, comparative biology and taxonomic classification.</title>
        <authorList>
            <person name="Goeker M."/>
        </authorList>
    </citation>
    <scope>NUCLEOTIDE SEQUENCE</scope>
    <source>
        <strain evidence="12">DSM 15523</strain>
        <strain evidence="13 15">DSM 16476</strain>
    </source>
</reference>
<evidence type="ECO:0000313" key="12">
    <source>
        <dbReference type="EMBL" id="MBP1841639.1"/>
    </source>
</evidence>
<dbReference type="EMBL" id="JAUSUU010000014">
    <property type="protein sequence ID" value="MDQ0337160.1"/>
    <property type="molecule type" value="Genomic_DNA"/>
</dbReference>
<dbReference type="Proteomes" id="UP001231587">
    <property type="component" value="Unassembled WGS sequence"/>
</dbReference>
<dbReference type="GO" id="GO:0015344">
    <property type="term" value="F:siderophore uptake transmembrane transporter activity"/>
    <property type="evidence" value="ECO:0007669"/>
    <property type="project" value="TreeGrafter"/>
</dbReference>
<dbReference type="SUPFAM" id="SSF56935">
    <property type="entry name" value="Porins"/>
    <property type="match status" value="1"/>
</dbReference>
<evidence type="ECO:0000259" key="11">
    <source>
        <dbReference type="Pfam" id="PF25183"/>
    </source>
</evidence>
<dbReference type="GO" id="GO:0009279">
    <property type="term" value="C:cell outer membrane"/>
    <property type="evidence" value="ECO:0007669"/>
    <property type="project" value="UniProtKB-SubCell"/>
</dbReference>
<dbReference type="InterPro" id="IPR010917">
    <property type="entry name" value="TonB_rcpt_CS"/>
</dbReference>
<evidence type="ECO:0000313" key="13">
    <source>
        <dbReference type="EMBL" id="MDQ0337160.1"/>
    </source>
</evidence>
<protein>
    <recommendedName>
        <fullName evidence="16">TonB-dependent receptor</fullName>
    </recommendedName>
</protein>
<dbReference type="GO" id="GO:0044718">
    <property type="term" value="P:siderophore transmembrane transport"/>
    <property type="evidence" value="ECO:0007669"/>
    <property type="project" value="TreeGrafter"/>
</dbReference>
<evidence type="ECO:0000256" key="9">
    <source>
        <dbReference type="SAM" id="SignalP"/>
    </source>
</evidence>
<keyword evidence="8" id="KW-0998">Cell outer membrane</keyword>
<dbReference type="InterPro" id="IPR012910">
    <property type="entry name" value="Plug_dom"/>
</dbReference>
<dbReference type="Gene3D" id="2.40.170.20">
    <property type="entry name" value="TonB-dependent receptor, beta-barrel domain"/>
    <property type="match status" value="1"/>
</dbReference>
<dbReference type="PANTHER" id="PTHR30069:SF46">
    <property type="entry name" value="OAR PROTEIN"/>
    <property type="match status" value="1"/>
</dbReference>
<evidence type="ECO:0000256" key="2">
    <source>
        <dbReference type="ARBA" id="ARBA00022448"/>
    </source>
</evidence>
<dbReference type="Gene3D" id="2.170.130.10">
    <property type="entry name" value="TonB-dependent receptor, plug domain"/>
    <property type="match status" value="1"/>
</dbReference>
<keyword evidence="2" id="KW-0813">Transport</keyword>
<evidence type="ECO:0000256" key="5">
    <source>
        <dbReference type="ARBA" id="ARBA00022729"/>
    </source>
</evidence>
<dbReference type="Pfam" id="PF07715">
    <property type="entry name" value="Plug"/>
    <property type="match status" value="1"/>
</dbReference>
<dbReference type="PANTHER" id="PTHR30069">
    <property type="entry name" value="TONB-DEPENDENT OUTER MEMBRANE RECEPTOR"/>
    <property type="match status" value="1"/>
</dbReference>
<dbReference type="InterPro" id="IPR057601">
    <property type="entry name" value="Oar-like_b-barrel"/>
</dbReference>
<dbReference type="EMBL" id="JAGGJQ010000013">
    <property type="protein sequence ID" value="MBP1841639.1"/>
    <property type="molecule type" value="Genomic_DNA"/>
</dbReference>
<evidence type="ECO:0000256" key="4">
    <source>
        <dbReference type="ARBA" id="ARBA00022692"/>
    </source>
</evidence>
<feature type="domain" description="TonB-dependent receptor plug" evidence="10">
    <location>
        <begin position="139"/>
        <end position="229"/>
    </location>
</feature>
<comment type="subcellular location">
    <subcellularLocation>
        <location evidence="1">Cell outer membrane</location>
        <topology evidence="1">Multi-pass membrane protein</topology>
    </subcellularLocation>
</comment>
<name>A0A9X1CDV8_9FLAO</name>
<evidence type="ECO:0000256" key="1">
    <source>
        <dbReference type="ARBA" id="ARBA00004571"/>
    </source>
</evidence>
<dbReference type="InterPro" id="IPR013783">
    <property type="entry name" value="Ig-like_fold"/>
</dbReference>
<dbReference type="Pfam" id="PF25183">
    <property type="entry name" value="OMP_b-brl_4"/>
    <property type="match status" value="3"/>
</dbReference>
<comment type="caution">
    <text evidence="12">The sequence shown here is derived from an EMBL/GenBank/DDBJ whole genome shotgun (WGS) entry which is preliminary data.</text>
</comment>
<keyword evidence="5 9" id="KW-0732">Signal</keyword>
<keyword evidence="7" id="KW-0472">Membrane</keyword>
<dbReference type="AlphaFoldDB" id="A0A9X1CDV8"/>